<sequence>LWLCAVLWMLSSKYLKNRNICNIQHLRDHMENDYFKAHLKMTRLNTLCVVQFKTFFCRKWKIRIFKCYRKFCDIATAEKAEKTCQNFNGRLVTICSEEENTFVADLAHHNKDRKGITNNWLRMSGSTCKYRNWASKEPNDLTHDEDYCHLWTSRLYFRKWKDNRKKRDHHYLLSLKQLVCVCLCCLLLELTAVDQTQSVCPSDNCDVCHIPRADSPRATAAA</sequence>
<dbReference type="WBParaSite" id="HPLM_0000133701-mRNA-1">
    <property type="protein sequence ID" value="HPLM_0000133701-mRNA-1"/>
    <property type="gene ID" value="HPLM_0000133701"/>
</dbReference>
<dbReference type="PROSITE" id="PS50041">
    <property type="entry name" value="C_TYPE_LECTIN_2"/>
    <property type="match status" value="1"/>
</dbReference>
<feature type="domain" description="C-type lectin" evidence="1">
    <location>
        <begin position="66"/>
        <end position="174"/>
    </location>
</feature>
<dbReference type="InterPro" id="IPR016186">
    <property type="entry name" value="C-type_lectin-like/link_sf"/>
</dbReference>
<dbReference type="InterPro" id="IPR016187">
    <property type="entry name" value="CTDL_fold"/>
</dbReference>
<organism evidence="2">
    <name type="scientific">Haemonchus placei</name>
    <name type="common">Barber's pole worm</name>
    <dbReference type="NCBI Taxonomy" id="6290"/>
    <lineage>
        <taxon>Eukaryota</taxon>
        <taxon>Metazoa</taxon>
        <taxon>Ecdysozoa</taxon>
        <taxon>Nematoda</taxon>
        <taxon>Chromadorea</taxon>
        <taxon>Rhabditida</taxon>
        <taxon>Rhabditina</taxon>
        <taxon>Rhabditomorpha</taxon>
        <taxon>Strongyloidea</taxon>
        <taxon>Trichostrongylidae</taxon>
        <taxon>Haemonchus</taxon>
    </lineage>
</organism>
<name>A0A0N4VVL7_HAEPC</name>
<evidence type="ECO:0000313" key="2">
    <source>
        <dbReference type="WBParaSite" id="HPLM_0000133701-mRNA-1"/>
    </source>
</evidence>
<accession>A0A0N4VVL7</accession>
<protein>
    <submittedName>
        <fullName evidence="2">C-type lectin domain-containing protein</fullName>
    </submittedName>
</protein>
<proteinExistence type="predicted"/>
<dbReference type="InterPro" id="IPR001304">
    <property type="entry name" value="C-type_lectin-like"/>
</dbReference>
<dbReference type="SUPFAM" id="SSF56436">
    <property type="entry name" value="C-type lectin-like"/>
    <property type="match status" value="1"/>
</dbReference>
<dbReference type="AlphaFoldDB" id="A0A0N4VVL7"/>
<evidence type="ECO:0000259" key="1">
    <source>
        <dbReference type="PROSITE" id="PS50041"/>
    </source>
</evidence>
<dbReference type="Gene3D" id="3.10.100.10">
    <property type="entry name" value="Mannose-Binding Protein A, subunit A"/>
    <property type="match status" value="1"/>
</dbReference>
<reference evidence="2" key="1">
    <citation type="submission" date="2017-02" db="UniProtKB">
        <authorList>
            <consortium name="WormBaseParasite"/>
        </authorList>
    </citation>
    <scope>IDENTIFICATION</scope>
</reference>